<dbReference type="Pfam" id="PF17680">
    <property type="entry name" value="FlgO"/>
    <property type="match status" value="1"/>
</dbReference>
<dbReference type="Proteomes" id="UP000662678">
    <property type="component" value="Unassembled WGS sequence"/>
</dbReference>
<evidence type="ECO:0000256" key="1">
    <source>
        <dbReference type="SAM" id="SignalP"/>
    </source>
</evidence>
<comment type="caution">
    <text evidence="3">The sequence shown here is derived from an EMBL/GenBank/DDBJ whole genome shotgun (WGS) entry which is preliminary data.</text>
</comment>
<organism evidence="3 4">
    <name type="scientific">Vogesella fluminis</name>
    <dbReference type="NCBI Taxonomy" id="1069161"/>
    <lineage>
        <taxon>Bacteria</taxon>
        <taxon>Pseudomonadati</taxon>
        <taxon>Pseudomonadota</taxon>
        <taxon>Betaproteobacteria</taxon>
        <taxon>Neisseriales</taxon>
        <taxon>Chromobacteriaceae</taxon>
        <taxon>Vogesella</taxon>
    </lineage>
</organism>
<keyword evidence="1" id="KW-0732">Signal</keyword>
<evidence type="ECO:0000259" key="2">
    <source>
        <dbReference type="Pfam" id="PF17680"/>
    </source>
</evidence>
<evidence type="ECO:0000313" key="3">
    <source>
        <dbReference type="EMBL" id="GHD80451.1"/>
    </source>
</evidence>
<keyword evidence="4" id="KW-1185">Reference proteome</keyword>
<dbReference type="InterPro" id="IPR014549">
    <property type="entry name" value="FlgO"/>
</dbReference>
<feature type="signal peptide" evidence="1">
    <location>
        <begin position="1"/>
        <end position="18"/>
    </location>
</feature>
<dbReference type="PROSITE" id="PS51257">
    <property type="entry name" value="PROKAR_LIPOPROTEIN"/>
    <property type="match status" value="1"/>
</dbReference>
<protein>
    <recommendedName>
        <fullName evidence="2">FlgO domain-containing protein</fullName>
    </recommendedName>
</protein>
<dbReference type="EMBL" id="BMYP01000038">
    <property type="protein sequence ID" value="GHD80451.1"/>
    <property type="molecule type" value="Genomic_DNA"/>
</dbReference>
<accession>A0ABQ3HDX9</accession>
<dbReference type="PIRSF" id="PIRSF028688">
    <property type="entry name" value="UCP_imp_028688"/>
    <property type="match status" value="1"/>
</dbReference>
<proteinExistence type="predicted"/>
<feature type="domain" description="FlgO" evidence="2">
    <location>
        <begin position="37"/>
        <end position="169"/>
    </location>
</feature>
<dbReference type="InterPro" id="IPR041215">
    <property type="entry name" value="FlgO_dom"/>
</dbReference>
<gene>
    <name evidence="3" type="ORF">GCM10011419_25120</name>
</gene>
<dbReference type="RefSeq" id="WP_189354222.1">
    <property type="nucleotide sequence ID" value="NZ_BMYP01000038.1"/>
</dbReference>
<reference evidence="4" key="1">
    <citation type="journal article" date="2019" name="Int. J. Syst. Evol. Microbiol.">
        <title>The Global Catalogue of Microorganisms (GCM) 10K type strain sequencing project: providing services to taxonomists for standard genome sequencing and annotation.</title>
        <authorList>
            <consortium name="The Broad Institute Genomics Platform"/>
            <consortium name="The Broad Institute Genome Sequencing Center for Infectious Disease"/>
            <person name="Wu L."/>
            <person name="Ma J."/>
        </authorList>
    </citation>
    <scope>NUCLEOTIDE SEQUENCE [LARGE SCALE GENOMIC DNA]</scope>
    <source>
        <strain evidence="4">KCTC 23713</strain>
    </source>
</reference>
<name>A0ABQ3HDX9_9NEIS</name>
<feature type="chain" id="PRO_5046220519" description="FlgO domain-containing protein" evidence="1">
    <location>
        <begin position="19"/>
        <end position="184"/>
    </location>
</feature>
<evidence type="ECO:0000313" key="4">
    <source>
        <dbReference type="Proteomes" id="UP000662678"/>
    </source>
</evidence>
<sequence length="184" mass="19800">MKALISVVALSSVLTACAGFPAANDPEPTKLIDANYRAVDALVGGLSLKSDPAFTADQPLLVATLVSVDTLTESSRLGRLFSEQLAARLTRLGFKVKELKLRDNLFMKQSEGELLLSREVGEVSRAHNARAVVVGTYAASGSMLYLNLKLVHPSGNIVLSAHDYALPLDNNIRDLLGVRKASYY</sequence>